<evidence type="ECO:0000313" key="13">
    <source>
        <dbReference type="Proteomes" id="UP000044071"/>
    </source>
</evidence>
<feature type="domain" description="Fatty acid desaturase" evidence="11">
    <location>
        <begin position="50"/>
        <end position="261"/>
    </location>
</feature>
<evidence type="ECO:0000313" key="12">
    <source>
        <dbReference type="EMBL" id="CDZ76615.1"/>
    </source>
</evidence>
<dbReference type="PANTHER" id="PTHR11351">
    <property type="entry name" value="ACYL-COA DESATURASE"/>
    <property type="match status" value="1"/>
</dbReference>
<dbReference type="STRING" id="1034943.BN59_00889"/>
<evidence type="ECO:0000256" key="4">
    <source>
        <dbReference type="ARBA" id="ARBA00022832"/>
    </source>
</evidence>
<dbReference type="Pfam" id="PF00487">
    <property type="entry name" value="FA_desaturase"/>
    <property type="match status" value="1"/>
</dbReference>
<keyword evidence="13" id="KW-1185">Reference proteome</keyword>
<evidence type="ECO:0000256" key="2">
    <source>
        <dbReference type="ARBA" id="ARBA00008749"/>
    </source>
</evidence>
<evidence type="ECO:0000256" key="1">
    <source>
        <dbReference type="ARBA" id="ARBA00004141"/>
    </source>
</evidence>
<keyword evidence="5 10" id="KW-1133">Transmembrane helix</keyword>
<dbReference type="GO" id="GO:0006631">
    <property type="term" value="P:fatty acid metabolic process"/>
    <property type="evidence" value="ECO:0007669"/>
    <property type="project" value="UniProtKB-KW"/>
</dbReference>
<feature type="transmembrane region" description="Helical" evidence="10">
    <location>
        <begin position="84"/>
        <end position="104"/>
    </location>
</feature>
<dbReference type="PRINTS" id="PR00075">
    <property type="entry name" value="FACDDSATRASE"/>
</dbReference>
<accession>A0A078KQE5</accession>
<dbReference type="EMBL" id="CCSB01000001">
    <property type="protein sequence ID" value="CDZ76615.1"/>
    <property type="molecule type" value="Genomic_DNA"/>
</dbReference>
<dbReference type="InterPro" id="IPR005804">
    <property type="entry name" value="FA_desaturase_dom"/>
</dbReference>
<dbReference type="AlphaFoldDB" id="A0A078KQE5"/>
<keyword evidence="7" id="KW-0408">Iron</keyword>
<evidence type="ECO:0000256" key="8">
    <source>
        <dbReference type="ARBA" id="ARBA00023098"/>
    </source>
</evidence>
<proteinExistence type="inferred from homology"/>
<sequence>MLKIDKLYPYRGLNRSEIIYAEIIIWVPIIATIYSIISGMLFSIGTATLVLFLICYSCTVFGVTIGFHRLLTHHSFKSTRLLKIIFVCFGCMAFEGSPFFWVAAHRRHHKFTESEGDPHTPLINDKFSWFGFYHAHMGWMTTHIIESWRHYILDLLTDPDLKIINKHYSVIASLGLLIPAILNGLIYMSWYHFWEGLIVCGLVRVCLQQHVTWSINSVCHLWGKKDFDTKDQSRNNWLFAILAYGEGWHNGHHAFPSSAKHGLKKWQIDISFGLIKFLSWFGFIKEIKIPTQVQLDNKAKKHQSS</sequence>
<dbReference type="GO" id="GO:0016020">
    <property type="term" value="C:membrane"/>
    <property type="evidence" value="ECO:0007669"/>
    <property type="project" value="UniProtKB-SubCell"/>
</dbReference>
<comment type="similarity">
    <text evidence="2">Belongs to the fatty acid desaturase type 2 family.</text>
</comment>
<dbReference type="Proteomes" id="UP000044071">
    <property type="component" value="Unassembled WGS sequence"/>
</dbReference>
<evidence type="ECO:0000256" key="10">
    <source>
        <dbReference type="SAM" id="Phobius"/>
    </source>
</evidence>
<organism evidence="12 13">
    <name type="scientific">Legionella massiliensis</name>
    <dbReference type="NCBI Taxonomy" id="1034943"/>
    <lineage>
        <taxon>Bacteria</taxon>
        <taxon>Pseudomonadati</taxon>
        <taxon>Pseudomonadota</taxon>
        <taxon>Gammaproteobacteria</taxon>
        <taxon>Legionellales</taxon>
        <taxon>Legionellaceae</taxon>
        <taxon>Legionella</taxon>
    </lineage>
</organism>
<feature type="transmembrane region" description="Helical" evidence="10">
    <location>
        <begin position="168"/>
        <end position="188"/>
    </location>
</feature>
<evidence type="ECO:0000256" key="7">
    <source>
        <dbReference type="ARBA" id="ARBA00023004"/>
    </source>
</evidence>
<dbReference type="RefSeq" id="WP_043873113.1">
    <property type="nucleotide sequence ID" value="NZ_CCVW01000001.1"/>
</dbReference>
<comment type="subcellular location">
    <subcellularLocation>
        <location evidence="1">Membrane</location>
        <topology evidence="1">Multi-pass membrane protein</topology>
    </subcellularLocation>
</comment>
<dbReference type="CDD" id="cd03505">
    <property type="entry name" value="Delta9-FADS-like"/>
    <property type="match status" value="1"/>
</dbReference>
<keyword evidence="8" id="KW-0443">Lipid metabolism</keyword>
<evidence type="ECO:0000256" key="3">
    <source>
        <dbReference type="ARBA" id="ARBA00022692"/>
    </source>
</evidence>
<protein>
    <submittedName>
        <fullName evidence="12">Fatty acid desaturase</fullName>
    </submittedName>
</protein>
<evidence type="ECO:0000259" key="11">
    <source>
        <dbReference type="Pfam" id="PF00487"/>
    </source>
</evidence>
<evidence type="ECO:0000256" key="5">
    <source>
        <dbReference type="ARBA" id="ARBA00022989"/>
    </source>
</evidence>
<gene>
    <name evidence="12" type="ORF">BN59_00889</name>
</gene>
<feature type="transmembrane region" description="Helical" evidence="10">
    <location>
        <begin position="20"/>
        <end position="44"/>
    </location>
</feature>
<reference evidence="12 13" key="1">
    <citation type="submission" date="2014-06" db="EMBL/GenBank/DDBJ databases">
        <authorList>
            <person name="Urmite Genomes Urmite Genomes"/>
        </authorList>
    </citation>
    <scope>NUCLEOTIDE SEQUENCE [LARGE SCALE GENOMIC DNA]</scope>
</reference>
<dbReference type="InterPro" id="IPR015876">
    <property type="entry name" value="Acyl-CoA_DS"/>
</dbReference>
<evidence type="ECO:0000256" key="9">
    <source>
        <dbReference type="ARBA" id="ARBA00023136"/>
    </source>
</evidence>
<name>A0A078KQE5_9GAMM</name>
<evidence type="ECO:0000256" key="6">
    <source>
        <dbReference type="ARBA" id="ARBA00023002"/>
    </source>
</evidence>
<keyword evidence="6" id="KW-0560">Oxidoreductase</keyword>
<keyword evidence="9 10" id="KW-0472">Membrane</keyword>
<dbReference type="eggNOG" id="COG1398">
    <property type="taxonomic scope" value="Bacteria"/>
</dbReference>
<dbReference type="OrthoDB" id="19906at2"/>
<keyword evidence="4" id="KW-0276">Fatty acid metabolism</keyword>
<keyword evidence="3 10" id="KW-0812">Transmembrane</keyword>
<feature type="transmembrane region" description="Helical" evidence="10">
    <location>
        <begin position="50"/>
        <end position="72"/>
    </location>
</feature>
<dbReference type="GO" id="GO:0016717">
    <property type="term" value="F:oxidoreductase activity, acting on paired donors, with oxidation of a pair of donors resulting in the reduction of molecular oxygen to two molecules of water"/>
    <property type="evidence" value="ECO:0007669"/>
    <property type="project" value="InterPro"/>
</dbReference>